<sequence>MHSIKHRSMKFIANLSTWKKRCLFFAGGFFIAFPGAVFMAALGMYPALFSTPDILQIPAVVVGLGLFLAGMASMFHAFMLKE</sequence>
<dbReference type="HOGENOM" id="CLU_2550293_0_0_2"/>
<feature type="transmembrane region" description="Helical" evidence="1">
    <location>
        <begin position="21"/>
        <end position="45"/>
    </location>
</feature>
<dbReference type="KEGG" id="mla:Mlab_0313"/>
<accession>A2SQ83</accession>
<protein>
    <submittedName>
        <fullName evidence="2">Uncharacterized protein</fullName>
    </submittedName>
</protein>
<dbReference type="Proteomes" id="UP000000365">
    <property type="component" value="Chromosome"/>
</dbReference>
<keyword evidence="3" id="KW-1185">Reference proteome</keyword>
<name>A2SQ83_METLZ</name>
<evidence type="ECO:0000313" key="2">
    <source>
        <dbReference type="EMBL" id="ABN06489.1"/>
    </source>
</evidence>
<organism evidence="2 3">
    <name type="scientific">Methanocorpusculum labreanum (strain ATCC 43576 / DSM 4855 / Z)</name>
    <dbReference type="NCBI Taxonomy" id="410358"/>
    <lineage>
        <taxon>Archaea</taxon>
        <taxon>Methanobacteriati</taxon>
        <taxon>Methanobacteriota</taxon>
        <taxon>Stenosarchaea group</taxon>
        <taxon>Methanomicrobia</taxon>
        <taxon>Methanomicrobiales</taxon>
        <taxon>Methanocorpusculaceae</taxon>
        <taxon>Methanocorpusculum</taxon>
    </lineage>
</organism>
<gene>
    <name evidence="2" type="ordered locus">Mlab_0313</name>
</gene>
<dbReference type="EMBL" id="CP000559">
    <property type="protein sequence ID" value="ABN06489.1"/>
    <property type="molecule type" value="Genomic_DNA"/>
</dbReference>
<keyword evidence="1" id="KW-0812">Transmembrane</keyword>
<feature type="transmembrane region" description="Helical" evidence="1">
    <location>
        <begin position="57"/>
        <end position="80"/>
    </location>
</feature>
<keyword evidence="1" id="KW-1133">Transmembrane helix</keyword>
<evidence type="ECO:0000256" key="1">
    <source>
        <dbReference type="SAM" id="Phobius"/>
    </source>
</evidence>
<proteinExistence type="predicted"/>
<reference evidence="2 3" key="1">
    <citation type="journal article" date="2009" name="Stand. Genomic Sci.">
        <title>Complete genome sequence of Methanocorpusculum labreanum type strain Z.</title>
        <authorList>
            <person name="Anderson I.J."/>
            <person name="Sieprawska-Lupa M."/>
            <person name="Goltsman E."/>
            <person name="Lapidus A."/>
            <person name="Copeland A."/>
            <person name="Glavina Del Rio T."/>
            <person name="Tice H."/>
            <person name="Dalin E."/>
            <person name="Barry K."/>
            <person name="Pitluck S."/>
            <person name="Hauser L."/>
            <person name="Land M."/>
            <person name="Lucas S."/>
            <person name="Richardson P."/>
            <person name="Whitman W.B."/>
            <person name="Kyrpides N.C."/>
        </authorList>
    </citation>
    <scope>NUCLEOTIDE SEQUENCE [LARGE SCALE GENOMIC DNA]</scope>
    <source>
        <strain evidence="3">ATCC 43576 / DSM 4855 / Z</strain>
    </source>
</reference>
<keyword evidence="1" id="KW-0472">Membrane</keyword>
<evidence type="ECO:0000313" key="3">
    <source>
        <dbReference type="Proteomes" id="UP000000365"/>
    </source>
</evidence>
<dbReference type="STRING" id="410358.Mlab_0313"/>
<dbReference type="AlphaFoldDB" id="A2SQ83"/>